<accession>A0A6P6M1B6</accession>
<evidence type="ECO:0000313" key="5">
    <source>
        <dbReference type="Proteomes" id="UP000515129"/>
    </source>
</evidence>
<keyword evidence="2" id="KW-0964">Secreted</keyword>
<proteinExistence type="predicted"/>
<feature type="signal peptide" evidence="3">
    <location>
        <begin position="1"/>
        <end position="17"/>
    </location>
</feature>
<protein>
    <submittedName>
        <fullName evidence="6">Prostate stem cell antigen-like</fullName>
    </submittedName>
</protein>
<dbReference type="PANTHER" id="PTHR20914">
    <property type="entry name" value="LY6/PLAUR DOMAIN-CONTAINING PROTEIN 8"/>
    <property type="match status" value="1"/>
</dbReference>
<dbReference type="KEGG" id="caua:113063767"/>
<reference evidence="6" key="1">
    <citation type="submission" date="2025-08" db="UniProtKB">
        <authorList>
            <consortium name="RefSeq"/>
        </authorList>
    </citation>
    <scope>IDENTIFICATION</scope>
    <source>
        <strain evidence="6">Wakin</strain>
        <tissue evidence="6">Muscle</tissue>
    </source>
</reference>
<dbReference type="PANTHER" id="PTHR20914:SF24">
    <property type="entry name" value="LYMPHOCYTE ANTIGEN 6 FAMILY MEMBER M2-RELATED"/>
    <property type="match status" value="1"/>
</dbReference>
<keyword evidence="5" id="KW-1185">Reference proteome</keyword>
<name>A0A6P6M1B6_CARAU</name>
<dbReference type="Gene3D" id="2.10.60.10">
    <property type="entry name" value="CD59"/>
    <property type="match status" value="1"/>
</dbReference>
<dbReference type="GeneID" id="113063767"/>
<dbReference type="InterPro" id="IPR045860">
    <property type="entry name" value="Snake_toxin-like_sf"/>
</dbReference>
<evidence type="ECO:0000256" key="1">
    <source>
        <dbReference type="ARBA" id="ARBA00004613"/>
    </source>
</evidence>
<evidence type="ECO:0000256" key="2">
    <source>
        <dbReference type="ARBA" id="ARBA00022525"/>
    </source>
</evidence>
<dbReference type="SUPFAM" id="SSF57302">
    <property type="entry name" value="Snake toxin-like"/>
    <property type="match status" value="1"/>
</dbReference>
<dbReference type="RefSeq" id="XP_026089872.1">
    <property type="nucleotide sequence ID" value="XM_026234087.1"/>
</dbReference>
<dbReference type="AlphaFoldDB" id="A0A6P6M1B6"/>
<dbReference type="SMART" id="SM00134">
    <property type="entry name" value="LU"/>
    <property type="match status" value="1"/>
</dbReference>
<dbReference type="GO" id="GO:0005576">
    <property type="term" value="C:extracellular region"/>
    <property type="evidence" value="ECO:0007669"/>
    <property type="project" value="UniProtKB-SubCell"/>
</dbReference>
<organism evidence="5 6">
    <name type="scientific">Carassius auratus</name>
    <name type="common">Goldfish</name>
    <dbReference type="NCBI Taxonomy" id="7957"/>
    <lineage>
        <taxon>Eukaryota</taxon>
        <taxon>Metazoa</taxon>
        <taxon>Chordata</taxon>
        <taxon>Craniata</taxon>
        <taxon>Vertebrata</taxon>
        <taxon>Euteleostomi</taxon>
        <taxon>Actinopterygii</taxon>
        <taxon>Neopterygii</taxon>
        <taxon>Teleostei</taxon>
        <taxon>Ostariophysi</taxon>
        <taxon>Cypriniformes</taxon>
        <taxon>Cyprinidae</taxon>
        <taxon>Cyprininae</taxon>
        <taxon>Carassius</taxon>
    </lineage>
</organism>
<evidence type="ECO:0000256" key="3">
    <source>
        <dbReference type="SAM" id="SignalP"/>
    </source>
</evidence>
<evidence type="ECO:0000313" key="6">
    <source>
        <dbReference type="RefSeq" id="XP_026089872.1"/>
    </source>
</evidence>
<dbReference type="OrthoDB" id="5945173at2759"/>
<dbReference type="Pfam" id="PF00021">
    <property type="entry name" value="UPAR_LY6"/>
    <property type="match status" value="1"/>
</dbReference>
<gene>
    <name evidence="6" type="primary">LOC113063767</name>
</gene>
<dbReference type="InterPro" id="IPR050918">
    <property type="entry name" value="CNF-like_PLA2_Inhibitor"/>
</dbReference>
<comment type="subcellular location">
    <subcellularLocation>
        <location evidence="1">Secreted</location>
    </subcellularLocation>
</comment>
<feature type="domain" description="UPAR/Ly6" evidence="4">
    <location>
        <begin position="20"/>
        <end position="108"/>
    </location>
</feature>
<dbReference type="Proteomes" id="UP000515129">
    <property type="component" value="Chromosome 46"/>
</dbReference>
<evidence type="ECO:0000259" key="4">
    <source>
        <dbReference type="SMART" id="SM00134"/>
    </source>
</evidence>
<sequence length="126" mass="13598">MDLQISVFLLFVLFTAGHSFSCYECMGLTGSCSDQKIKSCPSGFSKCMSSTTVTNVGEISFKVKLKDCAPDCASGSMNIGLGKMSFLCCNTDLCNVRDAPDPSNVANGKKCYYCDGQSCSKKLFRE</sequence>
<keyword evidence="3" id="KW-0732">Signal</keyword>
<feature type="chain" id="PRO_5027799698" evidence="3">
    <location>
        <begin position="18"/>
        <end position="126"/>
    </location>
</feature>
<dbReference type="InterPro" id="IPR016054">
    <property type="entry name" value="LY6_UPA_recep-like"/>
</dbReference>